<dbReference type="Proteomes" id="UP000036464">
    <property type="component" value="Unassembled WGS sequence"/>
</dbReference>
<sequence>MLGLLVVALAEVIKSAEVVAARAGVDEFAAATPGGLGGCVGGDDSSGLLGLPCVECGSGVGAVAAAVTCAAWVCGAESRRSVVGVCGFVRVT</sequence>
<proteinExistence type="predicted"/>
<protein>
    <recommendedName>
        <fullName evidence="3">Secreted protein</fullName>
    </recommendedName>
</protein>
<evidence type="ECO:0000313" key="2">
    <source>
        <dbReference type="Proteomes" id="UP000036464"/>
    </source>
</evidence>
<evidence type="ECO:0008006" key="3">
    <source>
        <dbReference type="Google" id="ProtNLM"/>
    </source>
</evidence>
<comment type="caution">
    <text evidence="1">The sequence shown here is derived from an EMBL/GenBank/DDBJ whole genome shotgun (WGS) entry which is preliminary data.</text>
</comment>
<keyword evidence="2" id="KW-1185">Reference proteome</keyword>
<accession>A0ABR5FA15</accession>
<evidence type="ECO:0000313" key="1">
    <source>
        <dbReference type="EMBL" id="KLO25885.1"/>
    </source>
</evidence>
<organism evidence="1 2">
    <name type="scientific">Mycolicibacter heraklionensis</name>
    <dbReference type="NCBI Taxonomy" id="512402"/>
    <lineage>
        <taxon>Bacteria</taxon>
        <taxon>Bacillati</taxon>
        <taxon>Actinomycetota</taxon>
        <taxon>Actinomycetes</taxon>
        <taxon>Mycobacteriales</taxon>
        <taxon>Mycobacteriaceae</taxon>
        <taxon>Mycolicibacter</taxon>
    </lineage>
</organism>
<reference evidence="1 2" key="1">
    <citation type="submission" date="2015-05" db="EMBL/GenBank/DDBJ databases">
        <title>Genome sequence of Mycobacterium heraklionense Davo strain.</title>
        <authorList>
            <person name="Greninger A.L."/>
            <person name="Cunningham G."/>
            <person name="Miller S."/>
        </authorList>
    </citation>
    <scope>NUCLEOTIDE SEQUENCE [LARGE SCALE GENOMIC DNA]</scope>
    <source>
        <strain evidence="1 2">Davo</strain>
    </source>
</reference>
<gene>
    <name evidence="1" type="ORF">ABW16_21470</name>
</gene>
<name>A0ABR5FA15_9MYCO</name>
<dbReference type="EMBL" id="LDPO01000027">
    <property type="protein sequence ID" value="KLO25885.1"/>
    <property type="molecule type" value="Genomic_DNA"/>
</dbReference>